<dbReference type="OrthoDB" id="2733945at2"/>
<dbReference type="Proteomes" id="UP000274033">
    <property type="component" value="Unassembled WGS sequence"/>
</dbReference>
<comment type="caution">
    <text evidence="2">The sequence shown here is derived from an EMBL/GenBank/DDBJ whole genome shotgun (WGS) entry which is preliminary data.</text>
</comment>
<evidence type="ECO:0000313" key="2">
    <source>
        <dbReference type="EMBL" id="RQW76568.1"/>
    </source>
</evidence>
<feature type="coiled-coil region" evidence="1">
    <location>
        <begin position="86"/>
        <end position="152"/>
    </location>
</feature>
<keyword evidence="3" id="KW-1185">Reference proteome</keyword>
<sequence length="273" mass="32843">MGLFINENEHPGLFRQTTSPIEPNQIEYRRDAMADFLEEQIVSNKNIHRAIDMLNNSQNKITQQQIRRWKEIEDRLIELKFLTSRHEKLEHDVIDWLEKLENQNSELHGLIKTEKEDKQKLLNKIQHVDISHENLVKQLQQFELSKEEIVKRLDQFDGMKNEVVLRLEQLGTVNEEVLQKMDQQHDLHHHMAEQMTVIEETQQEVLKRVDHQEGFMEKMIHQIDHVRFILFERTNSLEEKIEKVYQQTISFIQKFKSDSNKKPTFVPYKENDE</sequence>
<evidence type="ECO:0000313" key="3">
    <source>
        <dbReference type="Proteomes" id="UP000274033"/>
    </source>
</evidence>
<protein>
    <submittedName>
        <fullName evidence="2">Uncharacterized protein</fullName>
    </submittedName>
</protein>
<dbReference type="AlphaFoldDB" id="A0A3N9UMU4"/>
<organism evidence="2 3">
    <name type="scientific">Lysinibacillus composti</name>
    <dbReference type="NCBI Taxonomy" id="720633"/>
    <lineage>
        <taxon>Bacteria</taxon>
        <taxon>Bacillati</taxon>
        <taxon>Bacillota</taxon>
        <taxon>Bacilli</taxon>
        <taxon>Bacillales</taxon>
        <taxon>Bacillaceae</taxon>
        <taxon>Lysinibacillus</taxon>
    </lineage>
</organism>
<keyword evidence="1" id="KW-0175">Coiled coil</keyword>
<gene>
    <name evidence="2" type="ORF">EBB45_03180</name>
</gene>
<dbReference type="EMBL" id="RRCT01000001">
    <property type="protein sequence ID" value="RQW76568.1"/>
    <property type="molecule type" value="Genomic_DNA"/>
</dbReference>
<dbReference type="RefSeq" id="WP_124762527.1">
    <property type="nucleotide sequence ID" value="NZ_JAFBDY010000001.1"/>
</dbReference>
<evidence type="ECO:0000256" key="1">
    <source>
        <dbReference type="SAM" id="Coils"/>
    </source>
</evidence>
<proteinExistence type="predicted"/>
<name>A0A3N9UMU4_9BACI</name>
<reference evidence="2 3" key="1">
    <citation type="journal article" date="2013" name="J. Microbiol.">
        <title>Lysinibacillus chungkukjangi sp. nov., isolated from Chungkukjang, Korean fermented soybean food.</title>
        <authorList>
            <person name="Kim S.J."/>
            <person name="Jang Y.H."/>
            <person name="Hamada M."/>
            <person name="Ahn J.H."/>
            <person name="Weon H.Y."/>
            <person name="Suzuki K."/>
            <person name="Whang K.S."/>
            <person name="Kwon S.W."/>
        </authorList>
    </citation>
    <scope>NUCLEOTIDE SEQUENCE [LARGE SCALE GENOMIC DNA]</scope>
    <source>
        <strain evidence="2 3">MCCC 1A12701</strain>
    </source>
</reference>
<accession>A0A3N9UMU4</accession>